<feature type="transmembrane region" description="Helical" evidence="6">
    <location>
        <begin position="207"/>
        <end position="228"/>
    </location>
</feature>
<feature type="transmembrane region" description="Helical" evidence="6">
    <location>
        <begin position="176"/>
        <end position="195"/>
    </location>
</feature>
<dbReference type="HOGENOM" id="CLU_000960_27_5_1"/>
<dbReference type="InterPro" id="IPR020846">
    <property type="entry name" value="MFS_dom"/>
</dbReference>
<dbReference type="RefSeq" id="XP_001794869.1">
    <property type="nucleotide sequence ID" value="XM_001794817.1"/>
</dbReference>
<dbReference type="InterPro" id="IPR011701">
    <property type="entry name" value="MFS"/>
</dbReference>
<evidence type="ECO:0000313" key="9">
    <source>
        <dbReference type="Proteomes" id="UP000001055"/>
    </source>
</evidence>
<feature type="compositionally biased region" description="Basic and acidic residues" evidence="5">
    <location>
        <begin position="1"/>
        <end position="17"/>
    </location>
</feature>
<evidence type="ECO:0000256" key="6">
    <source>
        <dbReference type="SAM" id="Phobius"/>
    </source>
</evidence>
<accession>Q0UUW2</accession>
<dbReference type="EMBL" id="CH445330">
    <property type="protein sequence ID" value="EAT88212.1"/>
    <property type="molecule type" value="Genomic_DNA"/>
</dbReference>
<dbReference type="Proteomes" id="UP000001055">
    <property type="component" value="Unassembled WGS sequence"/>
</dbReference>
<dbReference type="AlphaFoldDB" id="Q0UUW2"/>
<protein>
    <recommendedName>
        <fullName evidence="7">Major facilitator superfamily (MFS) profile domain-containing protein</fullName>
    </recommendedName>
</protein>
<feature type="region of interest" description="Disordered" evidence="5">
    <location>
        <begin position="1"/>
        <end position="29"/>
    </location>
</feature>
<reference evidence="9" key="1">
    <citation type="journal article" date="2007" name="Plant Cell">
        <title>Dothideomycete-plant interactions illuminated by genome sequencing and EST analysis of the wheat pathogen Stagonospora nodorum.</title>
        <authorList>
            <person name="Hane J.K."/>
            <person name="Lowe R.G."/>
            <person name="Solomon P.S."/>
            <person name="Tan K.C."/>
            <person name="Schoch C.L."/>
            <person name="Spatafora J.W."/>
            <person name="Crous P.W."/>
            <person name="Kodira C."/>
            <person name="Birren B.W."/>
            <person name="Galagan J.E."/>
            <person name="Torriani S.F."/>
            <person name="McDonald B.A."/>
            <person name="Oliver R.P."/>
        </authorList>
    </citation>
    <scope>NUCLEOTIDE SEQUENCE [LARGE SCALE GENOMIC DNA]</scope>
    <source>
        <strain evidence="9">SN15 / ATCC MYA-4574 / FGSC 10173</strain>
    </source>
</reference>
<dbReference type="GeneID" id="5971737"/>
<evidence type="ECO:0000256" key="4">
    <source>
        <dbReference type="ARBA" id="ARBA00023136"/>
    </source>
</evidence>
<dbReference type="KEGG" id="pno:SNOG_04452"/>
<feature type="transmembrane region" description="Helical" evidence="6">
    <location>
        <begin position="87"/>
        <end position="110"/>
    </location>
</feature>
<keyword evidence="3 6" id="KW-1133">Transmembrane helix</keyword>
<dbReference type="PROSITE" id="PS50850">
    <property type="entry name" value="MFS"/>
    <property type="match status" value="1"/>
</dbReference>
<evidence type="ECO:0000256" key="1">
    <source>
        <dbReference type="ARBA" id="ARBA00004141"/>
    </source>
</evidence>
<dbReference type="PANTHER" id="PTHR42718">
    <property type="entry name" value="MAJOR FACILITATOR SUPERFAMILY MULTIDRUG TRANSPORTER MFSC"/>
    <property type="match status" value="1"/>
</dbReference>
<feature type="transmembrane region" description="Helical" evidence="6">
    <location>
        <begin position="52"/>
        <end position="75"/>
    </location>
</feature>
<feature type="transmembrane region" description="Helical" evidence="6">
    <location>
        <begin position="117"/>
        <end position="136"/>
    </location>
</feature>
<evidence type="ECO:0000313" key="8">
    <source>
        <dbReference type="EMBL" id="EAT88212.1"/>
    </source>
</evidence>
<evidence type="ECO:0000256" key="2">
    <source>
        <dbReference type="ARBA" id="ARBA00022692"/>
    </source>
</evidence>
<name>Q0UUW2_PHANO</name>
<comment type="subcellular location">
    <subcellularLocation>
        <location evidence="1">Membrane</location>
        <topology evidence="1">Multi-pass membrane protein</topology>
    </subcellularLocation>
</comment>
<dbReference type="Gene3D" id="1.20.1250.20">
    <property type="entry name" value="MFS general substrate transporter like domains"/>
    <property type="match status" value="1"/>
</dbReference>
<keyword evidence="2 6" id="KW-0812">Transmembrane</keyword>
<feature type="transmembrane region" description="Helical" evidence="6">
    <location>
        <begin position="249"/>
        <end position="269"/>
    </location>
</feature>
<dbReference type="InParanoid" id="Q0UUW2"/>
<feature type="domain" description="Major facilitator superfamily (MFS) profile" evidence="7">
    <location>
        <begin position="52"/>
        <end position="461"/>
    </location>
</feature>
<dbReference type="SUPFAM" id="SSF103473">
    <property type="entry name" value="MFS general substrate transporter"/>
    <property type="match status" value="1"/>
</dbReference>
<sequence length="471" mass="50686">MNGELEKQPERCNEKQAADAPEPNDDEEAEGLHAENIIQAAKQFSTARKASIITILSSLYLINTFGTGILVAALPRVALDVHLSEALILWPVAVYNLSAGCLLLIFGAVADIIGTKLMWLAGTYLYIVFTLAVGFSRSGIQIIMFRMLQGASIAMSLPTTVSLITNTFPKGSWRNVAFAIVGIGSPLGFALGLVLGGVFTDTIGWRWAYYITAILNFLISTSAVWLLPNVHIGHHSASRASRLAREIDWIGAVIISAGLGLLLYILAAITSGLSIRNPQAIVLLLLLLAQINAKHPKIADKRRAAFNRYSEFQRFKALSGSFPMVHVQKLAVISAIVTAAAPALMATMPIDANYWFAPFWALILSPINPDTLFTVSNLVISDAFPSDVQSLAGGVFSEICQFGNSVGLTIIAVIARSVSQQSDVTPHEAWLMVGFRAAFWTIFAGCVLVIPLSFFGLRKGGLIGKKSPDGT</sequence>
<organism evidence="8 9">
    <name type="scientific">Phaeosphaeria nodorum (strain SN15 / ATCC MYA-4574 / FGSC 10173)</name>
    <name type="common">Glume blotch fungus</name>
    <name type="synonym">Parastagonospora nodorum</name>
    <dbReference type="NCBI Taxonomy" id="321614"/>
    <lineage>
        <taxon>Eukaryota</taxon>
        <taxon>Fungi</taxon>
        <taxon>Dikarya</taxon>
        <taxon>Ascomycota</taxon>
        <taxon>Pezizomycotina</taxon>
        <taxon>Dothideomycetes</taxon>
        <taxon>Pleosporomycetidae</taxon>
        <taxon>Pleosporales</taxon>
        <taxon>Pleosporineae</taxon>
        <taxon>Phaeosphaeriaceae</taxon>
        <taxon>Parastagonospora</taxon>
    </lineage>
</organism>
<evidence type="ECO:0000256" key="3">
    <source>
        <dbReference type="ARBA" id="ARBA00022989"/>
    </source>
</evidence>
<evidence type="ECO:0000259" key="7">
    <source>
        <dbReference type="PROSITE" id="PS50850"/>
    </source>
</evidence>
<dbReference type="OMA" id="AAYWTIF"/>
<dbReference type="PANTHER" id="PTHR42718:SF10">
    <property type="entry name" value="TRANSPORTER, PUTATIVE (AFU_ORTHOLOGUE AFUA_8G06760)-RELATED"/>
    <property type="match status" value="1"/>
</dbReference>
<dbReference type="VEuPathDB" id="FungiDB:JI435_435630"/>
<dbReference type="GO" id="GO:0022857">
    <property type="term" value="F:transmembrane transporter activity"/>
    <property type="evidence" value="ECO:0007669"/>
    <property type="project" value="InterPro"/>
</dbReference>
<proteinExistence type="predicted"/>
<dbReference type="Pfam" id="PF07690">
    <property type="entry name" value="MFS_1"/>
    <property type="match status" value="1"/>
</dbReference>
<gene>
    <name evidence="8" type="ORF">SNOG_04452</name>
</gene>
<dbReference type="eggNOG" id="KOG0254">
    <property type="taxonomic scope" value="Eukaryota"/>
</dbReference>
<feature type="transmembrane region" description="Helical" evidence="6">
    <location>
        <begin position="437"/>
        <end position="457"/>
    </location>
</feature>
<feature type="transmembrane region" description="Helical" evidence="6">
    <location>
        <begin position="330"/>
        <end position="350"/>
    </location>
</feature>
<evidence type="ECO:0000256" key="5">
    <source>
        <dbReference type="SAM" id="MobiDB-lite"/>
    </source>
</evidence>
<dbReference type="GO" id="GO:0016020">
    <property type="term" value="C:membrane"/>
    <property type="evidence" value="ECO:0000318"/>
    <property type="project" value="GO_Central"/>
</dbReference>
<dbReference type="InterPro" id="IPR036259">
    <property type="entry name" value="MFS_trans_sf"/>
</dbReference>
<keyword evidence="4 6" id="KW-0472">Membrane</keyword>